<dbReference type="InterPro" id="IPR035965">
    <property type="entry name" value="PAS-like_dom_sf"/>
</dbReference>
<dbReference type="SUPFAM" id="SSF55874">
    <property type="entry name" value="ATPase domain of HSP90 chaperone/DNA topoisomerase II/histidine kinase"/>
    <property type="match status" value="1"/>
</dbReference>
<dbReference type="InterPro" id="IPR036457">
    <property type="entry name" value="PPM-type-like_dom_sf"/>
</dbReference>
<dbReference type="Pfam" id="PF02518">
    <property type="entry name" value="HATPase_c"/>
    <property type="match status" value="1"/>
</dbReference>
<dbReference type="InterPro" id="IPR003661">
    <property type="entry name" value="HisK_dim/P_dom"/>
</dbReference>
<dbReference type="InterPro" id="IPR000014">
    <property type="entry name" value="PAS"/>
</dbReference>
<dbReference type="InterPro" id="IPR029016">
    <property type="entry name" value="GAF-like_dom_sf"/>
</dbReference>
<dbReference type="PROSITE" id="PS50110">
    <property type="entry name" value="RESPONSE_REGULATORY"/>
    <property type="match status" value="1"/>
</dbReference>
<dbReference type="Gene3D" id="3.30.450.40">
    <property type="match status" value="1"/>
</dbReference>
<name>A0ABV6VKN0_9ACTN</name>
<dbReference type="Pfam" id="PF00072">
    <property type="entry name" value="Response_reg"/>
    <property type="match status" value="1"/>
</dbReference>
<dbReference type="Gene3D" id="3.60.40.10">
    <property type="entry name" value="PPM-type phosphatase domain"/>
    <property type="match status" value="1"/>
</dbReference>
<dbReference type="SUPFAM" id="SSF55781">
    <property type="entry name" value="GAF domain-like"/>
    <property type="match status" value="1"/>
</dbReference>
<dbReference type="InterPro" id="IPR000700">
    <property type="entry name" value="PAS-assoc_C"/>
</dbReference>
<dbReference type="InterPro" id="IPR036097">
    <property type="entry name" value="HisK_dim/P_sf"/>
</dbReference>
<dbReference type="PANTHER" id="PTHR43547">
    <property type="entry name" value="TWO-COMPONENT HISTIDINE KINASE"/>
    <property type="match status" value="1"/>
</dbReference>
<dbReference type="SUPFAM" id="SSF47384">
    <property type="entry name" value="Homodimeric domain of signal transducing histidine kinase"/>
    <property type="match status" value="1"/>
</dbReference>
<dbReference type="Gene3D" id="3.40.50.2300">
    <property type="match status" value="1"/>
</dbReference>
<dbReference type="PROSITE" id="PS50109">
    <property type="entry name" value="HIS_KIN"/>
    <property type="match status" value="1"/>
</dbReference>
<dbReference type="SUPFAM" id="SSF55785">
    <property type="entry name" value="PYP-like sensor domain (PAS domain)"/>
    <property type="match status" value="1"/>
</dbReference>
<dbReference type="InterPro" id="IPR005467">
    <property type="entry name" value="His_kinase_dom"/>
</dbReference>
<dbReference type="Pfam" id="PF00512">
    <property type="entry name" value="HisKA"/>
    <property type="match status" value="1"/>
</dbReference>
<organism evidence="1 2">
    <name type="scientific">Streptacidiphilus alkalitolerans</name>
    <dbReference type="NCBI Taxonomy" id="3342712"/>
    <lineage>
        <taxon>Bacteria</taxon>
        <taxon>Bacillati</taxon>
        <taxon>Actinomycetota</taxon>
        <taxon>Actinomycetes</taxon>
        <taxon>Kitasatosporales</taxon>
        <taxon>Streptomycetaceae</taxon>
        <taxon>Streptacidiphilus</taxon>
    </lineage>
</organism>
<dbReference type="PRINTS" id="PR00344">
    <property type="entry name" value="BCTRLSENSOR"/>
</dbReference>
<reference evidence="1 2" key="1">
    <citation type="submission" date="2024-09" db="EMBL/GenBank/DDBJ databases">
        <authorList>
            <person name="Lee S.D."/>
        </authorList>
    </citation>
    <scope>NUCLEOTIDE SEQUENCE [LARGE SCALE GENOMIC DNA]</scope>
    <source>
        <strain evidence="1 2">N1-1</strain>
    </source>
</reference>
<evidence type="ECO:0000313" key="2">
    <source>
        <dbReference type="Proteomes" id="UP001592582"/>
    </source>
</evidence>
<dbReference type="Pfam" id="PF13426">
    <property type="entry name" value="PAS_9"/>
    <property type="match status" value="1"/>
</dbReference>
<accession>A0ABV6VKN0</accession>
<dbReference type="InterPro" id="IPR036890">
    <property type="entry name" value="HATPase_C_sf"/>
</dbReference>
<sequence length="1222" mass="130493">MEEPTAEPRSALDPLMLRTPWAETVLGPVRAWPAELRAAVGVCLNSPFPMLIMWGPDLAMVYNDAFVPILGAKHPALGLPCAEVWADAWPVVGDMITRVMERGESTYHENLPLLLQRHGFDETVYFTFAYSAIPQDDGTVGGVFTVVTETTPQVLGTRRLRTLRELGQARSARIADAEQACAAATAVLAAHREDVPFGVVYLLDRDGGTARAVSCFGLAGPPQLPWLPSTVAMAADGPADEAEWIRQALTAPGPRTRTGLARVAPAPVLPGAAAAGPAPVDTAVALPLSATGSDHSYGAVVLGTSPYLALDDSYQEYLSLAADHLTAAISDARARAAQLRRSEELAELDRAKTKFFTSVSHELRTPLTLIAGPAADALADELHPLAPAQRRRLEVVHRNAGRLRRLVDTLLDFSRIEDGRLRGEPVPVDLATLTRGIAQSFAPAVERARLRFTVDCPDDSPAVLIDPGMWERIVLNLLSNAVKFTLDGEIRLGLRFTGAEVELTVADTGIGIDPAELPHVFERFRQVRGTGGRSHEGSGIGLALVSELASLHGGTAEAARRPDRGTTLTVRLPARPAPQPASPGFSHSVVQDYVAEALQWSPATAAADPDAPAAATGADRVLVAEDNADLRSYLAALLAPEYAVTPAADGREALRLARELRPDLVLADVMMPGLDGFALLRALRADPATARTPVVLLSARAGQEAAAEGLAAGADDYLAKPFSSADLLARVRSNLDLARLRNHESAWRTALVNAMQDGFFVARPDLSVIEVNDGFTRLLGYDAAQLPWPVPHPWWPTREQDPEAYALVEAAVKLVRSQGHGRFVLPLRHRDGRRLWVDAALDSLRDHRGTGRLLVGTLRDVTVAHLAAERDAAVSRLTGRLAGIDDSAAVLAVGLAELRDYWQAERVTVLRGQDTGADPGGSAPPDTRELVTGADAPLFDGSEQAVLRLEFDRPRPFTVADRTLMIQLTGHLQRALGRARANDEQRRVALALQRAILGPADLPPGFAVRYEPAGSALEVGGDWYDVLELPGHRYGVVVGDVVGRGLPAAATMGQLRSAARALLLENNGPARVLEALDRFADLLPGAFCTTVFCAVVDPAAGSVRYSSAGHLPALLARPDGGVRRLDGAQSVPLAVTPGSERPETSATLPAGAHLLLYTDGLVERRHEVIDTGIERAEAALAGELPATPDAVVDHLCAVLLDQGRHEDDVALLIYRQAWSSGR</sequence>
<dbReference type="InterPro" id="IPR001932">
    <property type="entry name" value="PPM-type_phosphatase-like_dom"/>
</dbReference>
<keyword evidence="2" id="KW-1185">Reference proteome</keyword>
<evidence type="ECO:0000313" key="1">
    <source>
        <dbReference type="EMBL" id="MFC1414290.1"/>
    </source>
</evidence>
<dbReference type="InterPro" id="IPR004358">
    <property type="entry name" value="Sig_transdc_His_kin-like_C"/>
</dbReference>
<dbReference type="InterPro" id="IPR011006">
    <property type="entry name" value="CheY-like_superfamily"/>
</dbReference>
<dbReference type="CDD" id="cd00130">
    <property type="entry name" value="PAS"/>
    <property type="match status" value="1"/>
</dbReference>
<dbReference type="Gene3D" id="1.10.287.130">
    <property type="match status" value="1"/>
</dbReference>
<dbReference type="EMBL" id="JBHEZX010000023">
    <property type="protein sequence ID" value="MFC1414290.1"/>
    <property type="molecule type" value="Genomic_DNA"/>
</dbReference>
<comment type="caution">
    <text evidence="1">The sequence shown here is derived from an EMBL/GenBank/DDBJ whole genome shotgun (WGS) entry which is preliminary data.</text>
</comment>
<dbReference type="InterPro" id="IPR003594">
    <property type="entry name" value="HATPase_dom"/>
</dbReference>
<dbReference type="NCBIfam" id="TIGR00229">
    <property type="entry name" value="sensory_box"/>
    <property type="match status" value="1"/>
</dbReference>
<dbReference type="Gene3D" id="3.30.565.10">
    <property type="entry name" value="Histidine kinase-like ATPase, C-terminal domain"/>
    <property type="match status" value="1"/>
</dbReference>
<dbReference type="PANTHER" id="PTHR43547:SF2">
    <property type="entry name" value="HYBRID SIGNAL TRANSDUCTION HISTIDINE KINASE C"/>
    <property type="match status" value="1"/>
</dbReference>
<dbReference type="SMART" id="SM00387">
    <property type="entry name" value="HATPase_c"/>
    <property type="match status" value="1"/>
</dbReference>
<dbReference type="PROSITE" id="PS50113">
    <property type="entry name" value="PAC"/>
    <property type="match status" value="1"/>
</dbReference>
<dbReference type="SMART" id="SM00388">
    <property type="entry name" value="HisKA"/>
    <property type="match status" value="1"/>
</dbReference>
<gene>
    <name evidence="1" type="ORF">ACEZDG_34010</name>
</gene>
<proteinExistence type="predicted"/>
<dbReference type="SMART" id="SM00331">
    <property type="entry name" value="PP2C_SIG"/>
    <property type="match status" value="1"/>
</dbReference>
<dbReference type="Gene3D" id="3.30.450.20">
    <property type="entry name" value="PAS domain"/>
    <property type="match status" value="2"/>
</dbReference>
<dbReference type="CDD" id="cd00082">
    <property type="entry name" value="HisKA"/>
    <property type="match status" value="1"/>
</dbReference>
<dbReference type="InterPro" id="IPR001789">
    <property type="entry name" value="Sig_transdc_resp-reg_receiver"/>
</dbReference>
<dbReference type="SUPFAM" id="SSF81606">
    <property type="entry name" value="PP2C-like"/>
    <property type="match status" value="1"/>
</dbReference>
<dbReference type="Proteomes" id="UP001592582">
    <property type="component" value="Unassembled WGS sequence"/>
</dbReference>
<protein>
    <submittedName>
        <fullName evidence="1">SpoIIE family protein phosphatase</fullName>
    </submittedName>
</protein>
<dbReference type="SMART" id="SM00448">
    <property type="entry name" value="REC"/>
    <property type="match status" value="1"/>
</dbReference>
<dbReference type="Pfam" id="PF07228">
    <property type="entry name" value="SpoIIE"/>
    <property type="match status" value="1"/>
</dbReference>
<dbReference type="SUPFAM" id="SSF52172">
    <property type="entry name" value="CheY-like"/>
    <property type="match status" value="1"/>
</dbReference>